<accession>A0A090MVE1</accession>
<reference evidence="1 2" key="1">
    <citation type="journal article" date="2014" name="Genome Announc.">
        <title>Genome Sequence of Afipia felis Strain 76713, Isolated in Hospital Water Using an Amoeba Co-Culture Procedure.</title>
        <authorList>
            <person name="Benamar S."/>
            <person name="La Scola B."/>
            <person name="Croce O."/>
        </authorList>
    </citation>
    <scope>NUCLEOTIDE SEQUENCE [LARGE SCALE GENOMIC DNA]</scope>
    <source>
        <strain evidence="1 2">76713</strain>
    </source>
</reference>
<dbReference type="SUPFAM" id="SSF53756">
    <property type="entry name" value="UDP-Glycosyltransferase/glycogen phosphorylase"/>
    <property type="match status" value="1"/>
</dbReference>
<organism evidence="1 2">
    <name type="scientific">Afipia felis</name>
    <name type="common">Cat scratch disease bacillus</name>
    <dbReference type="NCBI Taxonomy" id="1035"/>
    <lineage>
        <taxon>Bacteria</taxon>
        <taxon>Pseudomonadati</taxon>
        <taxon>Pseudomonadota</taxon>
        <taxon>Alphaproteobacteria</taxon>
        <taxon>Hyphomicrobiales</taxon>
        <taxon>Nitrobacteraceae</taxon>
        <taxon>Afipia</taxon>
    </lineage>
</organism>
<comment type="caution">
    <text evidence="1">The sequence shown here is derived from an EMBL/GenBank/DDBJ whole genome shotgun (WGS) entry which is preliminary data.</text>
</comment>
<dbReference type="AlphaFoldDB" id="A0A090MVE1"/>
<evidence type="ECO:0000313" key="1">
    <source>
        <dbReference type="EMBL" id="CEG09864.1"/>
    </source>
</evidence>
<name>A0A090MVE1_AFIFE</name>
<proteinExistence type="predicted"/>
<dbReference type="EMBL" id="CCAZ020000002">
    <property type="protein sequence ID" value="CEG09864.1"/>
    <property type="molecule type" value="Genomic_DNA"/>
</dbReference>
<keyword evidence="2" id="KW-1185">Reference proteome</keyword>
<dbReference type="RefSeq" id="WP_048757991.1">
    <property type="nucleotide sequence ID" value="NZ_CCAZ020000002.1"/>
</dbReference>
<protein>
    <recommendedName>
        <fullName evidence="3">Glycosyl transferases group 1</fullName>
    </recommendedName>
</protein>
<dbReference type="OrthoDB" id="8266145at2"/>
<dbReference type="Proteomes" id="UP000035762">
    <property type="component" value="Unassembled WGS sequence"/>
</dbReference>
<evidence type="ECO:0008006" key="3">
    <source>
        <dbReference type="Google" id="ProtNLM"/>
    </source>
</evidence>
<gene>
    <name evidence="1" type="ORF">BN961_03296</name>
</gene>
<evidence type="ECO:0000313" key="2">
    <source>
        <dbReference type="Proteomes" id="UP000035762"/>
    </source>
</evidence>
<dbReference type="Gene3D" id="3.40.50.2000">
    <property type="entry name" value="Glycogen Phosphorylase B"/>
    <property type="match status" value="1"/>
</dbReference>
<sequence length="356" mass="40522">MMLFSHSHFQYRPNSEPLVLALSSDIELSEIRIRPFLAALLARGMIAGFQMADRKMHSMGWHKDFSFTHIWCHRNVSTAQYRFLRKNQNVPIIYDLDDLMTATPDFVKARPRNVARIRWCLEHAQTVTTSTDVLRGHLLQQIHSSKPVITLKNGYSGHATPIPFPTTPQKRIIWTSGDHPFVTRDNPEFTARLADIANHHGYEMIIIGRFDPTLGKLFKLSRYIQRLDFNSYREILRYFAGAIGLAPLPSGLSPHNQQFFDAKSDIKLLDYLASGLVPVCTSTPPYTQSELYIPELAAENPDGLLDKLESCIANHANWIERIGDKFYATNVMTQRQFGPLSQALDNIFPARPESIG</sequence>